<gene>
    <name evidence="1" type="ORF">D2V04_10915</name>
</gene>
<name>A0A418NF67_9SPHN</name>
<sequence length="175" mass="19014">MGDDGAPQGEYRSDMRKFPKLTALLAIAALAGCATHEPITASRGTLPQGGTYRILSQDAPSYVKDLISEQLTELGFEQSDKPAYVIQIGTSERPATVGALVPDPEEQQWLRRPWLGSRQIVRGVTVSMSESGSGQEIYRSTAAVRSGTDDVQEHLEPLIATMLAPRPRQDIPPAR</sequence>
<comment type="caution">
    <text evidence="1">The sequence shown here is derived from an EMBL/GenBank/DDBJ whole genome shotgun (WGS) entry which is preliminary data.</text>
</comment>
<dbReference type="EMBL" id="QXFK01000018">
    <property type="protein sequence ID" value="RIV76676.1"/>
    <property type="molecule type" value="Genomic_DNA"/>
</dbReference>
<dbReference type="OrthoDB" id="7428373at2"/>
<evidence type="ECO:0000313" key="2">
    <source>
        <dbReference type="Proteomes" id="UP000285092"/>
    </source>
</evidence>
<protein>
    <recommendedName>
        <fullName evidence="3">DUF4136 domain-containing protein</fullName>
    </recommendedName>
</protein>
<dbReference type="RefSeq" id="WP_119513734.1">
    <property type="nucleotide sequence ID" value="NZ_QXFK01000018.1"/>
</dbReference>
<proteinExistence type="predicted"/>
<dbReference type="Proteomes" id="UP000285092">
    <property type="component" value="Unassembled WGS sequence"/>
</dbReference>
<organism evidence="1 2">
    <name type="scientific">Pelagerythrobacter aerophilus</name>
    <dbReference type="NCBI Taxonomy" id="2306995"/>
    <lineage>
        <taxon>Bacteria</taxon>
        <taxon>Pseudomonadati</taxon>
        <taxon>Pseudomonadota</taxon>
        <taxon>Alphaproteobacteria</taxon>
        <taxon>Sphingomonadales</taxon>
        <taxon>Erythrobacteraceae</taxon>
        <taxon>Pelagerythrobacter</taxon>
    </lineage>
</organism>
<keyword evidence="2" id="KW-1185">Reference proteome</keyword>
<dbReference type="AlphaFoldDB" id="A0A418NF67"/>
<evidence type="ECO:0000313" key="1">
    <source>
        <dbReference type="EMBL" id="RIV76676.1"/>
    </source>
</evidence>
<evidence type="ECO:0008006" key="3">
    <source>
        <dbReference type="Google" id="ProtNLM"/>
    </source>
</evidence>
<reference evidence="1 2" key="1">
    <citation type="submission" date="2018-08" db="EMBL/GenBank/DDBJ databases">
        <title>Altererythrobacter sp.Ery1 and Ery12, the genome sequencing of novel strains in genus Alterythrobacter.</title>
        <authorList>
            <person name="Cheng H."/>
            <person name="Wu Y.-H."/>
            <person name="Fang C."/>
            <person name="Xu X.-W."/>
        </authorList>
    </citation>
    <scope>NUCLEOTIDE SEQUENCE [LARGE SCALE GENOMIC DNA]</scope>
    <source>
        <strain evidence="1 2">Ery1</strain>
    </source>
</reference>
<accession>A0A418NF67</accession>